<dbReference type="Proteomes" id="UP001501207">
    <property type="component" value="Unassembled WGS sequence"/>
</dbReference>
<proteinExistence type="predicted"/>
<gene>
    <name evidence="1" type="ORF">GCM10023143_25090</name>
</gene>
<accession>A0ABP8FZM7</accession>
<protein>
    <submittedName>
        <fullName evidence="1">Uncharacterized protein</fullName>
    </submittedName>
</protein>
<reference evidence="2" key="1">
    <citation type="journal article" date="2019" name="Int. J. Syst. Evol. Microbiol.">
        <title>The Global Catalogue of Microorganisms (GCM) 10K type strain sequencing project: providing services to taxonomists for standard genome sequencing and annotation.</title>
        <authorList>
            <consortium name="The Broad Institute Genomics Platform"/>
            <consortium name="The Broad Institute Genome Sequencing Center for Infectious Disease"/>
            <person name="Wu L."/>
            <person name="Ma J."/>
        </authorList>
    </citation>
    <scope>NUCLEOTIDE SEQUENCE [LARGE SCALE GENOMIC DNA]</scope>
    <source>
        <strain evidence="2">JCM 17664</strain>
    </source>
</reference>
<sequence>MKVRCLYDKGGALRPYEYEPLSKDMMGRFGVTGYSEYGGLTIGQEYLVMGLIIFQIYQAYLIDDNGFISACPCQLFEITDSKLDSNWHFRLIERDEDIYPFVQAVFGYYELCFDKKTYENLIVEKDEESQRIYFRRKIELEKELKEQQ</sequence>
<comment type="caution">
    <text evidence="1">The sequence shown here is derived from an EMBL/GenBank/DDBJ whole genome shotgun (WGS) entry which is preliminary data.</text>
</comment>
<evidence type="ECO:0000313" key="1">
    <source>
        <dbReference type="EMBL" id="GAA4314304.1"/>
    </source>
</evidence>
<name>A0ABP8FZM7_9BACT</name>
<keyword evidence="2" id="KW-1185">Reference proteome</keyword>
<evidence type="ECO:0000313" key="2">
    <source>
        <dbReference type="Proteomes" id="UP001501207"/>
    </source>
</evidence>
<organism evidence="1 2">
    <name type="scientific">Compostibacter hankyongensis</name>
    <dbReference type="NCBI Taxonomy" id="1007089"/>
    <lineage>
        <taxon>Bacteria</taxon>
        <taxon>Pseudomonadati</taxon>
        <taxon>Bacteroidota</taxon>
        <taxon>Chitinophagia</taxon>
        <taxon>Chitinophagales</taxon>
        <taxon>Chitinophagaceae</taxon>
        <taxon>Compostibacter</taxon>
    </lineage>
</organism>
<dbReference type="RefSeq" id="WP_344979830.1">
    <property type="nucleotide sequence ID" value="NZ_BAABFN010000006.1"/>
</dbReference>
<dbReference type="EMBL" id="BAABFN010000006">
    <property type="protein sequence ID" value="GAA4314304.1"/>
    <property type="molecule type" value="Genomic_DNA"/>
</dbReference>